<feature type="compositionally biased region" description="Basic and acidic residues" evidence="1">
    <location>
        <begin position="9"/>
        <end position="50"/>
    </location>
</feature>
<protein>
    <submittedName>
        <fullName evidence="2">Uncharacterized protein</fullName>
    </submittedName>
</protein>
<organism evidence="2">
    <name type="scientific">Arabidopsis thaliana</name>
    <name type="common">Mouse-ear cress</name>
    <dbReference type="NCBI Taxonomy" id="3702"/>
    <lineage>
        <taxon>Eukaryota</taxon>
        <taxon>Viridiplantae</taxon>
        <taxon>Streptophyta</taxon>
        <taxon>Embryophyta</taxon>
        <taxon>Tracheophyta</taxon>
        <taxon>Spermatophyta</taxon>
        <taxon>Magnoliopsida</taxon>
        <taxon>eudicotyledons</taxon>
        <taxon>Gunneridae</taxon>
        <taxon>Pentapetalae</taxon>
        <taxon>rosids</taxon>
        <taxon>malvids</taxon>
        <taxon>Brassicales</taxon>
        <taxon>Brassicaceae</taxon>
        <taxon>Camelineae</taxon>
        <taxon>Arabidopsis</taxon>
    </lineage>
</organism>
<reference evidence="2" key="1">
    <citation type="submission" date="2006-05" db="EMBL/GenBank/DDBJ databases">
        <title>Simultaneous high-throughput recombinational cloning of open reading frames in closed and open configurations.</title>
        <authorList>
            <person name="Underwood B.A."/>
            <person name="Vanderhaeghen R."/>
            <person name="Whitford R."/>
            <person name="Town C.D."/>
            <person name="Hilson P."/>
        </authorList>
    </citation>
    <scope>NUCLEOTIDE SEQUENCE</scope>
</reference>
<feature type="region of interest" description="Disordered" evidence="1">
    <location>
        <begin position="1"/>
        <end position="74"/>
    </location>
</feature>
<name>A0ME16_ARATH</name>
<proteinExistence type="evidence at transcript level"/>
<dbReference type="AlphaFoldDB" id="A0ME16"/>
<accession>A0ME16</accession>
<feature type="non-terminal residue" evidence="2">
    <location>
        <position position="74"/>
    </location>
</feature>
<sequence>MSRVTLSGRRRDNQGGADKNTRTREERRAIGRGQNSRELRERENKKKDKAASSFSLTLEKIMSTGEMPAAGGNG</sequence>
<evidence type="ECO:0000313" key="2">
    <source>
        <dbReference type="EMBL" id="ABK28368.1"/>
    </source>
</evidence>
<dbReference type="ExpressionAtlas" id="A0ME16">
    <property type="expression patterns" value="differential"/>
</dbReference>
<dbReference type="EMBL" id="DQ652782">
    <property type="protein sequence ID" value="ABK28368.1"/>
    <property type="molecule type" value="mRNA"/>
</dbReference>
<evidence type="ECO:0000256" key="1">
    <source>
        <dbReference type="SAM" id="MobiDB-lite"/>
    </source>
</evidence>